<dbReference type="EMBL" id="BARW01004821">
    <property type="protein sequence ID" value="GAI66891.1"/>
    <property type="molecule type" value="Genomic_DNA"/>
</dbReference>
<protein>
    <submittedName>
        <fullName evidence="1">Uncharacterized protein</fullName>
    </submittedName>
</protein>
<accession>X1RIS6</accession>
<name>X1RIS6_9ZZZZ</name>
<dbReference type="InterPro" id="IPR015813">
    <property type="entry name" value="Pyrv/PenolPyrv_kinase-like_dom"/>
</dbReference>
<dbReference type="AlphaFoldDB" id="X1RIS6"/>
<dbReference type="PANTHER" id="PTHR42905">
    <property type="entry name" value="PHOSPHOENOLPYRUVATE CARBOXYLASE"/>
    <property type="match status" value="1"/>
</dbReference>
<reference evidence="1" key="1">
    <citation type="journal article" date="2014" name="Front. Microbiol.">
        <title>High frequency of phylogenetically diverse reductive dehalogenase-homologous genes in deep subseafloor sedimentary metagenomes.</title>
        <authorList>
            <person name="Kawai M."/>
            <person name="Futagami T."/>
            <person name="Toyoda A."/>
            <person name="Takaki Y."/>
            <person name="Nishi S."/>
            <person name="Hori S."/>
            <person name="Arai W."/>
            <person name="Tsubouchi T."/>
            <person name="Morono Y."/>
            <person name="Uchiyama I."/>
            <person name="Ito T."/>
            <person name="Fujiyama A."/>
            <person name="Inagaki F."/>
            <person name="Takami H."/>
        </authorList>
    </citation>
    <scope>NUCLEOTIDE SEQUENCE</scope>
    <source>
        <strain evidence="1">Expedition CK06-06</strain>
    </source>
</reference>
<sequence>QVVPKKVSYHKEKKPGEKRKLELISVEEMVVKIKICLETRFDENFLIIARTDAGRGKNESFQEAIDRANIYAESGADLIMVFPRNMEEIKAAPKSIKSKLVFVGSEGLGRPVPSVRELLSFGYKIVIYPTTSILIMTEQIIKVYSKLRNNGCTGNSSKRMENISKEVSNLLSLDNLYHLEEINNK</sequence>
<evidence type="ECO:0000313" key="1">
    <source>
        <dbReference type="EMBL" id="GAI66891.1"/>
    </source>
</evidence>
<gene>
    <name evidence="1" type="ORF">S12H4_10974</name>
</gene>
<proteinExistence type="predicted"/>
<comment type="caution">
    <text evidence="1">The sequence shown here is derived from an EMBL/GenBank/DDBJ whole genome shotgun (WGS) entry which is preliminary data.</text>
</comment>
<dbReference type="SUPFAM" id="SSF51621">
    <property type="entry name" value="Phosphoenolpyruvate/pyruvate domain"/>
    <property type="match status" value="1"/>
</dbReference>
<feature type="non-terminal residue" evidence="1">
    <location>
        <position position="1"/>
    </location>
</feature>
<organism evidence="1">
    <name type="scientific">marine sediment metagenome</name>
    <dbReference type="NCBI Taxonomy" id="412755"/>
    <lineage>
        <taxon>unclassified sequences</taxon>
        <taxon>metagenomes</taxon>
        <taxon>ecological metagenomes</taxon>
    </lineage>
</organism>
<dbReference type="InterPro" id="IPR040442">
    <property type="entry name" value="Pyrv_kinase-like_dom_sf"/>
</dbReference>
<dbReference type="GO" id="GO:0003824">
    <property type="term" value="F:catalytic activity"/>
    <property type="evidence" value="ECO:0007669"/>
    <property type="project" value="InterPro"/>
</dbReference>
<dbReference type="PANTHER" id="PTHR42905:SF5">
    <property type="entry name" value="CARBOXYVINYL-CARBOXYPHOSPHONATE PHOSPHORYLMUTASE, CHLOROPLASTIC"/>
    <property type="match status" value="1"/>
</dbReference>
<dbReference type="Gene3D" id="3.20.20.60">
    <property type="entry name" value="Phosphoenolpyruvate-binding domains"/>
    <property type="match status" value="1"/>
</dbReference>
<dbReference type="Pfam" id="PF13714">
    <property type="entry name" value="PEP_mutase"/>
    <property type="match status" value="1"/>
</dbReference>